<organism evidence="1 2">
    <name type="scientific">Paenibacillus agaridevorans</name>
    <dbReference type="NCBI Taxonomy" id="171404"/>
    <lineage>
        <taxon>Bacteria</taxon>
        <taxon>Bacillati</taxon>
        <taxon>Bacillota</taxon>
        <taxon>Bacilli</taxon>
        <taxon>Bacillales</taxon>
        <taxon>Paenibacillaceae</taxon>
        <taxon>Paenibacillus</taxon>
    </lineage>
</organism>
<evidence type="ECO:0000313" key="1">
    <source>
        <dbReference type="EMBL" id="GBG10669.1"/>
    </source>
</evidence>
<comment type="caution">
    <text evidence="1">The sequence shown here is derived from an EMBL/GenBank/DDBJ whole genome shotgun (WGS) entry which is preliminary data.</text>
</comment>
<keyword evidence="2" id="KW-1185">Reference proteome</keyword>
<dbReference type="AlphaFoldDB" id="A0A2R5EYC4"/>
<sequence length="71" mass="7838">MPSQYLRDDKKTATKKKLLEISEALFPIGDYQGVAAAEIGREAGIAAGLSFLFQTFRTGVKERVEFLTTGR</sequence>
<evidence type="ECO:0000313" key="2">
    <source>
        <dbReference type="Proteomes" id="UP000245202"/>
    </source>
</evidence>
<proteinExistence type="predicted"/>
<protein>
    <submittedName>
        <fullName evidence="1">Uncharacterized protein</fullName>
    </submittedName>
</protein>
<name>A0A2R5EYC4_9BACL</name>
<accession>A0A2R5EYC4</accession>
<gene>
    <name evidence="1" type="ORF">PAT3040_05421</name>
</gene>
<dbReference type="Proteomes" id="UP000245202">
    <property type="component" value="Unassembled WGS sequence"/>
</dbReference>
<reference evidence="1 2" key="1">
    <citation type="submission" date="2017-08" db="EMBL/GenBank/DDBJ databases">
        <title>Substantial Increase in Enzyme Production by Combined Drug-Resistance Mutations in Paenibacillus agaridevorans.</title>
        <authorList>
            <person name="Tanaka Y."/>
            <person name="Funane K."/>
            <person name="Hosaka T."/>
            <person name="Shiwa Y."/>
            <person name="Fujita N."/>
            <person name="Miyazaki T."/>
            <person name="Yoshikawa H."/>
            <person name="Murakami K."/>
            <person name="Kasahara K."/>
            <person name="Inaoka T."/>
            <person name="Hiraga Y."/>
            <person name="Ochi K."/>
        </authorList>
    </citation>
    <scope>NUCLEOTIDE SEQUENCE [LARGE SCALE GENOMIC DNA]</scope>
    <source>
        <strain evidence="1 2">T-3040</strain>
    </source>
</reference>
<dbReference type="EMBL" id="BDQX01000339">
    <property type="protein sequence ID" value="GBG10669.1"/>
    <property type="molecule type" value="Genomic_DNA"/>
</dbReference>